<dbReference type="AlphaFoldDB" id="A0A1H9XIJ8"/>
<dbReference type="Proteomes" id="UP000199051">
    <property type="component" value="Unassembled WGS sequence"/>
</dbReference>
<sequence length="413" mass="41798">MVSGLRTHPLFLRVWLGQACGSVGDQLLPVAVSLFVIGRGGGVAEVSLVLGARAIALVLCLLAGGVLADRVRRSRVLLGADWFRGALLLVTAAVLPALPLLVMPAVVALVAAGEALSRPAFRSMVPTLLPSDMLERGNALVSAAQRSATVLGVLAGAAVVTFVGARAALFIAGAVFAVSGLTVLRINDGAPAALGRSVLADAAAGLRAMRERPWVLAVMSTASVQLMTGVAASLTLLPLIARDRLGGDLAYGAVLAASAVGALPGLVLAGRWRPRAKGVAAMCVLAGYALEPLSLAVALPLPVVMVCFGIGGFAVEFFFIHWLSALQRGIPGEVLGKVLALDQLGAFALLPVGYLLVGPVVAVVGAGPTLIGAAVVVVVTSGLCLVVPGVARFADPARDPDERAVGGARADTR</sequence>
<organism evidence="7 8">
    <name type="scientific">Actinokineospora terrae</name>
    <dbReference type="NCBI Taxonomy" id="155974"/>
    <lineage>
        <taxon>Bacteria</taxon>
        <taxon>Bacillati</taxon>
        <taxon>Actinomycetota</taxon>
        <taxon>Actinomycetes</taxon>
        <taxon>Pseudonocardiales</taxon>
        <taxon>Pseudonocardiaceae</taxon>
        <taxon>Actinokineospora</taxon>
    </lineage>
</organism>
<reference evidence="8" key="1">
    <citation type="submission" date="2016-10" db="EMBL/GenBank/DDBJ databases">
        <authorList>
            <person name="Varghese N."/>
            <person name="Submissions S."/>
        </authorList>
    </citation>
    <scope>NUCLEOTIDE SEQUENCE [LARGE SCALE GENOMIC DNA]</scope>
    <source>
        <strain evidence="8">DSM 44260</strain>
    </source>
</reference>
<dbReference type="GO" id="GO:0022857">
    <property type="term" value="F:transmembrane transporter activity"/>
    <property type="evidence" value="ECO:0007669"/>
    <property type="project" value="InterPro"/>
</dbReference>
<evidence type="ECO:0000256" key="1">
    <source>
        <dbReference type="ARBA" id="ARBA00004651"/>
    </source>
</evidence>
<evidence type="ECO:0000313" key="7">
    <source>
        <dbReference type="EMBL" id="SES46010.1"/>
    </source>
</evidence>
<accession>A0A1H9XIJ8</accession>
<dbReference type="CDD" id="cd06173">
    <property type="entry name" value="MFS_MefA_like"/>
    <property type="match status" value="1"/>
</dbReference>
<feature type="transmembrane region" description="Helical" evidence="6">
    <location>
        <begin position="279"/>
        <end position="297"/>
    </location>
</feature>
<feature type="transmembrane region" description="Helical" evidence="6">
    <location>
        <begin position="214"/>
        <end position="237"/>
    </location>
</feature>
<dbReference type="SUPFAM" id="SSF103473">
    <property type="entry name" value="MFS general substrate transporter"/>
    <property type="match status" value="1"/>
</dbReference>
<name>A0A1H9XIJ8_9PSEU</name>
<dbReference type="Gene3D" id="1.20.1250.20">
    <property type="entry name" value="MFS general substrate transporter like domains"/>
    <property type="match status" value="1"/>
</dbReference>
<dbReference type="PANTHER" id="PTHR23513">
    <property type="entry name" value="INTEGRAL MEMBRANE EFFLUX PROTEIN-RELATED"/>
    <property type="match status" value="1"/>
</dbReference>
<dbReference type="InterPro" id="IPR036259">
    <property type="entry name" value="MFS_trans_sf"/>
</dbReference>
<dbReference type="PANTHER" id="PTHR23513:SF11">
    <property type="entry name" value="STAPHYLOFERRIN A TRANSPORTER"/>
    <property type="match status" value="1"/>
</dbReference>
<evidence type="ECO:0000313" key="8">
    <source>
        <dbReference type="Proteomes" id="UP000199051"/>
    </source>
</evidence>
<feature type="transmembrane region" description="Helical" evidence="6">
    <location>
        <begin position="87"/>
        <end position="112"/>
    </location>
</feature>
<evidence type="ECO:0000256" key="3">
    <source>
        <dbReference type="ARBA" id="ARBA00022692"/>
    </source>
</evidence>
<proteinExistence type="predicted"/>
<evidence type="ECO:0000256" key="6">
    <source>
        <dbReference type="SAM" id="Phobius"/>
    </source>
</evidence>
<keyword evidence="3 6" id="KW-0812">Transmembrane</keyword>
<keyword evidence="8" id="KW-1185">Reference proteome</keyword>
<gene>
    <name evidence="7" type="ORF">SAMN04487818_115197</name>
</gene>
<feature type="transmembrane region" description="Helical" evidence="6">
    <location>
        <begin position="370"/>
        <end position="391"/>
    </location>
</feature>
<evidence type="ECO:0000256" key="4">
    <source>
        <dbReference type="ARBA" id="ARBA00022989"/>
    </source>
</evidence>
<feature type="transmembrane region" description="Helical" evidence="6">
    <location>
        <begin position="249"/>
        <end position="267"/>
    </location>
</feature>
<dbReference type="EMBL" id="FOGI01000015">
    <property type="protein sequence ID" value="SES46010.1"/>
    <property type="molecule type" value="Genomic_DNA"/>
</dbReference>
<feature type="transmembrane region" description="Helical" evidence="6">
    <location>
        <begin position="303"/>
        <end position="323"/>
    </location>
</feature>
<protein>
    <submittedName>
        <fullName evidence="7">Transmembrane secretion effector</fullName>
    </submittedName>
</protein>
<feature type="transmembrane region" description="Helical" evidence="6">
    <location>
        <begin position="48"/>
        <end position="67"/>
    </location>
</feature>
<dbReference type="GO" id="GO:0005886">
    <property type="term" value="C:plasma membrane"/>
    <property type="evidence" value="ECO:0007669"/>
    <property type="project" value="UniProtKB-SubCell"/>
</dbReference>
<keyword evidence="5 6" id="KW-0472">Membrane</keyword>
<dbReference type="InterPro" id="IPR011701">
    <property type="entry name" value="MFS"/>
</dbReference>
<evidence type="ECO:0000256" key="5">
    <source>
        <dbReference type="ARBA" id="ARBA00023136"/>
    </source>
</evidence>
<keyword evidence="4 6" id="KW-1133">Transmembrane helix</keyword>
<evidence type="ECO:0000256" key="2">
    <source>
        <dbReference type="ARBA" id="ARBA00022475"/>
    </source>
</evidence>
<feature type="transmembrane region" description="Helical" evidence="6">
    <location>
        <begin position="344"/>
        <end position="364"/>
    </location>
</feature>
<dbReference type="STRING" id="155974.SAMN04487818_115197"/>
<feature type="transmembrane region" description="Helical" evidence="6">
    <location>
        <begin position="150"/>
        <end position="178"/>
    </location>
</feature>
<keyword evidence="2" id="KW-1003">Cell membrane</keyword>
<dbReference type="Pfam" id="PF07690">
    <property type="entry name" value="MFS_1"/>
    <property type="match status" value="1"/>
</dbReference>
<comment type="subcellular location">
    <subcellularLocation>
        <location evidence="1">Cell membrane</location>
        <topology evidence="1">Multi-pass membrane protein</topology>
    </subcellularLocation>
</comment>